<dbReference type="GO" id="GO:0008762">
    <property type="term" value="F:UDP-N-acetylmuramate dehydrogenase activity"/>
    <property type="evidence" value="ECO:0007669"/>
    <property type="project" value="UniProtKB-UniRule"/>
</dbReference>
<feature type="active site" evidence="16">
    <location>
        <position position="175"/>
    </location>
</feature>
<evidence type="ECO:0000256" key="3">
    <source>
        <dbReference type="ARBA" id="ARBA00004496"/>
    </source>
</evidence>
<keyword evidence="14 16" id="KW-0961">Cell wall biogenesis/degradation</keyword>
<dbReference type="PROSITE" id="PS51387">
    <property type="entry name" value="FAD_PCMH"/>
    <property type="match status" value="1"/>
</dbReference>
<evidence type="ECO:0000256" key="4">
    <source>
        <dbReference type="ARBA" id="ARBA00004752"/>
    </source>
</evidence>
<dbReference type="EMBL" id="FQUA01000004">
    <property type="protein sequence ID" value="SHE64169.1"/>
    <property type="molecule type" value="Genomic_DNA"/>
</dbReference>
<comment type="function">
    <text evidence="2 16">Cell wall formation.</text>
</comment>
<comment type="subcellular location">
    <subcellularLocation>
        <location evidence="3 16">Cytoplasm</location>
    </subcellularLocation>
</comment>
<dbReference type="NCBIfam" id="NF010480">
    <property type="entry name" value="PRK13905.1"/>
    <property type="match status" value="1"/>
</dbReference>
<keyword evidence="9 16" id="KW-0521">NADP</keyword>
<dbReference type="Gene3D" id="3.90.78.10">
    <property type="entry name" value="UDP-N-acetylenolpyruvoylglucosamine reductase, C-terminal domain"/>
    <property type="match status" value="1"/>
</dbReference>
<evidence type="ECO:0000256" key="8">
    <source>
        <dbReference type="ARBA" id="ARBA00022827"/>
    </source>
</evidence>
<dbReference type="GO" id="GO:0005829">
    <property type="term" value="C:cytosol"/>
    <property type="evidence" value="ECO:0007669"/>
    <property type="project" value="TreeGrafter"/>
</dbReference>
<evidence type="ECO:0000256" key="6">
    <source>
        <dbReference type="ARBA" id="ARBA00022618"/>
    </source>
</evidence>
<dbReference type="GO" id="GO:0009252">
    <property type="term" value="P:peptidoglycan biosynthetic process"/>
    <property type="evidence" value="ECO:0007669"/>
    <property type="project" value="UniProtKB-UniRule"/>
</dbReference>
<accession>A0A0X1U856</accession>
<proteinExistence type="inferred from homology"/>
<dbReference type="SUPFAM" id="SSF56176">
    <property type="entry name" value="FAD-binding/transporter-associated domain-like"/>
    <property type="match status" value="1"/>
</dbReference>
<feature type="compositionally biased region" description="Basic and acidic residues" evidence="17">
    <location>
        <begin position="207"/>
        <end position="216"/>
    </location>
</feature>
<reference evidence="19 21" key="1">
    <citation type="journal article" date="2016" name="Genome Announc.">
        <title>Complete Genome Sequence of the Amino Acid-Fermenting Clostridium propionicum X2 (DSM 1682).</title>
        <authorList>
            <person name="Poehlein A."/>
            <person name="Schlien K."/>
            <person name="Chowdhury N.P."/>
            <person name="Gottschalk G."/>
            <person name="Buckel W."/>
            <person name="Daniel R."/>
        </authorList>
    </citation>
    <scope>NUCLEOTIDE SEQUENCE [LARGE SCALE GENOMIC DNA]</scope>
    <source>
        <strain evidence="19 21">X2</strain>
    </source>
</reference>
<evidence type="ECO:0000259" key="18">
    <source>
        <dbReference type="PROSITE" id="PS51387"/>
    </source>
</evidence>
<dbReference type="Pfam" id="PF02873">
    <property type="entry name" value="MurB_C"/>
    <property type="match status" value="1"/>
</dbReference>
<dbReference type="InterPro" id="IPR016169">
    <property type="entry name" value="FAD-bd_PCMH_sub2"/>
</dbReference>
<keyword evidence="11 16" id="KW-0573">Peptidoglycan synthesis</keyword>
<dbReference type="Proteomes" id="UP000068026">
    <property type="component" value="Chromosome"/>
</dbReference>
<feature type="active site" description="Proton donor" evidence="16">
    <location>
        <position position="225"/>
    </location>
</feature>
<keyword evidence="13 16" id="KW-0131">Cell cycle</keyword>
<evidence type="ECO:0000256" key="1">
    <source>
        <dbReference type="ARBA" id="ARBA00001974"/>
    </source>
</evidence>
<evidence type="ECO:0000256" key="14">
    <source>
        <dbReference type="ARBA" id="ARBA00023316"/>
    </source>
</evidence>
<evidence type="ECO:0000256" key="10">
    <source>
        <dbReference type="ARBA" id="ARBA00022960"/>
    </source>
</evidence>
<evidence type="ECO:0000313" key="22">
    <source>
        <dbReference type="Proteomes" id="UP000184204"/>
    </source>
</evidence>
<protein>
    <recommendedName>
        <fullName evidence="16">UDP-N-acetylenolpyruvoylglucosamine reductase</fullName>
        <ecNumber evidence="16">1.3.1.98</ecNumber>
    </recommendedName>
    <alternativeName>
        <fullName evidence="16">UDP-N-acetylmuramate dehydrogenase</fullName>
    </alternativeName>
</protein>
<dbReference type="KEGG" id="cpro:CPRO_15340"/>
<dbReference type="InterPro" id="IPR016166">
    <property type="entry name" value="FAD-bd_PCMH"/>
</dbReference>
<name>A0A0X1U856_ANAPI</name>
<reference evidence="21" key="2">
    <citation type="submission" date="2016-01" db="EMBL/GenBank/DDBJ databases">
        <authorList>
            <person name="Poehlein A."/>
            <person name="Schlien K."/>
            <person name="Gottschalk G."/>
            <person name="Buckel W."/>
            <person name="Daniel R."/>
        </authorList>
    </citation>
    <scope>NUCLEOTIDE SEQUENCE [LARGE SCALE GENOMIC DNA]</scope>
    <source>
        <strain evidence="21">X2</strain>
    </source>
</reference>
<dbReference type="InterPro" id="IPR036635">
    <property type="entry name" value="MurB_C_sf"/>
</dbReference>
<evidence type="ECO:0000256" key="2">
    <source>
        <dbReference type="ARBA" id="ARBA00003921"/>
    </source>
</evidence>
<dbReference type="GO" id="GO:0071949">
    <property type="term" value="F:FAD binding"/>
    <property type="evidence" value="ECO:0007669"/>
    <property type="project" value="InterPro"/>
</dbReference>
<keyword evidence="8 16" id="KW-0274">FAD</keyword>
<dbReference type="GO" id="GO:0051301">
    <property type="term" value="P:cell division"/>
    <property type="evidence" value="ECO:0007669"/>
    <property type="project" value="UniProtKB-KW"/>
</dbReference>
<dbReference type="InterPro" id="IPR016167">
    <property type="entry name" value="FAD-bd_PCMH_sub1"/>
</dbReference>
<gene>
    <name evidence="16 19" type="primary">murB</name>
    <name evidence="19" type="ORF">CPRO_15340</name>
    <name evidence="20" type="ORF">SAMN02745151_01344</name>
</gene>
<keyword evidence="21" id="KW-1185">Reference proteome</keyword>
<evidence type="ECO:0000256" key="9">
    <source>
        <dbReference type="ARBA" id="ARBA00022857"/>
    </source>
</evidence>
<comment type="pathway">
    <text evidence="4 16">Cell wall biogenesis; peptidoglycan biosynthesis.</text>
</comment>
<keyword evidence="5 16" id="KW-0963">Cytoplasm</keyword>
<dbReference type="RefSeq" id="WP_066049822.1">
    <property type="nucleotide sequence ID" value="NZ_CP014223.1"/>
</dbReference>
<evidence type="ECO:0000256" key="16">
    <source>
        <dbReference type="HAMAP-Rule" id="MF_00037"/>
    </source>
</evidence>
<evidence type="ECO:0000256" key="12">
    <source>
        <dbReference type="ARBA" id="ARBA00023002"/>
    </source>
</evidence>
<dbReference type="GO" id="GO:0071555">
    <property type="term" value="P:cell wall organization"/>
    <property type="evidence" value="ECO:0007669"/>
    <property type="project" value="UniProtKB-KW"/>
</dbReference>
<keyword evidence="6 16" id="KW-0132">Cell division</keyword>
<comment type="catalytic activity">
    <reaction evidence="15 16">
        <text>UDP-N-acetyl-alpha-D-muramate + NADP(+) = UDP-N-acetyl-3-O-(1-carboxyvinyl)-alpha-D-glucosamine + NADPH + H(+)</text>
        <dbReference type="Rhea" id="RHEA:12248"/>
        <dbReference type="ChEBI" id="CHEBI:15378"/>
        <dbReference type="ChEBI" id="CHEBI:57783"/>
        <dbReference type="ChEBI" id="CHEBI:58349"/>
        <dbReference type="ChEBI" id="CHEBI:68483"/>
        <dbReference type="ChEBI" id="CHEBI:70757"/>
        <dbReference type="EC" id="1.3.1.98"/>
    </reaction>
</comment>
<organism evidence="20 22">
    <name type="scientific">Anaerotignum propionicum DSM 1682</name>
    <dbReference type="NCBI Taxonomy" id="991789"/>
    <lineage>
        <taxon>Bacteria</taxon>
        <taxon>Bacillati</taxon>
        <taxon>Bacillota</taxon>
        <taxon>Clostridia</taxon>
        <taxon>Lachnospirales</taxon>
        <taxon>Anaerotignaceae</taxon>
        <taxon>Anaerotignum</taxon>
    </lineage>
</organism>
<comment type="cofactor">
    <cofactor evidence="1 16">
        <name>FAD</name>
        <dbReference type="ChEBI" id="CHEBI:57692"/>
    </cofactor>
</comment>
<evidence type="ECO:0000256" key="5">
    <source>
        <dbReference type="ARBA" id="ARBA00022490"/>
    </source>
</evidence>
<evidence type="ECO:0000256" key="17">
    <source>
        <dbReference type="SAM" id="MobiDB-lite"/>
    </source>
</evidence>
<keyword evidence="10 16" id="KW-0133">Cell shape</keyword>
<reference evidence="20" key="3">
    <citation type="submission" date="2016-11" db="EMBL/GenBank/DDBJ databases">
        <authorList>
            <person name="Varghese N."/>
            <person name="Submissions S."/>
        </authorList>
    </citation>
    <scope>NUCLEOTIDE SEQUENCE</scope>
    <source>
        <strain evidence="20">DSM 1682</strain>
    </source>
</reference>
<evidence type="ECO:0000313" key="19">
    <source>
        <dbReference type="EMBL" id="AMJ41127.1"/>
    </source>
</evidence>
<feature type="active site" evidence="16">
    <location>
        <position position="295"/>
    </location>
</feature>
<dbReference type="NCBIfam" id="TIGR00179">
    <property type="entry name" value="murB"/>
    <property type="match status" value="1"/>
</dbReference>
<evidence type="ECO:0000256" key="15">
    <source>
        <dbReference type="ARBA" id="ARBA00048914"/>
    </source>
</evidence>
<dbReference type="Pfam" id="PF01565">
    <property type="entry name" value="FAD_binding_4"/>
    <property type="match status" value="1"/>
</dbReference>
<keyword evidence="12 16" id="KW-0560">Oxidoreductase</keyword>
<evidence type="ECO:0000256" key="11">
    <source>
        <dbReference type="ARBA" id="ARBA00022984"/>
    </source>
</evidence>
<dbReference type="SUPFAM" id="SSF56194">
    <property type="entry name" value="Uridine diphospho-N-Acetylenolpyruvylglucosamine reductase, MurB, C-terminal domain"/>
    <property type="match status" value="1"/>
</dbReference>
<dbReference type="InterPro" id="IPR003170">
    <property type="entry name" value="MurB"/>
</dbReference>
<evidence type="ECO:0000313" key="20">
    <source>
        <dbReference type="EMBL" id="SHE64169.1"/>
    </source>
</evidence>
<dbReference type="PANTHER" id="PTHR21071">
    <property type="entry name" value="UDP-N-ACETYLENOLPYRUVOYLGLUCOSAMINE REDUCTASE"/>
    <property type="match status" value="1"/>
</dbReference>
<feature type="region of interest" description="Disordered" evidence="17">
    <location>
        <begin position="207"/>
        <end position="227"/>
    </location>
</feature>
<dbReference type="InterPro" id="IPR006094">
    <property type="entry name" value="Oxid_FAD_bind_N"/>
</dbReference>
<dbReference type="AlphaFoldDB" id="A0A0X1U856"/>
<dbReference type="EC" id="1.3.1.98" evidence="16"/>
<feature type="domain" description="FAD-binding PCMH-type" evidence="18">
    <location>
        <begin position="30"/>
        <end position="196"/>
    </location>
</feature>
<sequence length="302" mass="32439">MDTVVEALRLKLGEDAVALAEPMSGHTTFRTGGPADIFIMPKSLEEVKASIEILQKHQTPILVIGNGSNLLVSDKGIRGAVVHIGGRMSEIAIDGETIYAQGGVLLSTLSAKAAENSLTGLEFASGIPGSLGGAVTMNAGAYGGEMKDVLVSAEVLTKELEVKSIIAEDLHLSYRHSILPEEEYILLNATLRLKKGNIEEIKNRMKELGEQRREKQPLQFPSAGSTFKRPEGYFAGKLIQDAELKGKSIGGAQVSEKHAGFVINKGNATTQDILDLISFCQQTVFEKFGVSLETEVKIVGEF</sequence>
<comment type="similarity">
    <text evidence="16">Belongs to the MurB family.</text>
</comment>
<evidence type="ECO:0000256" key="13">
    <source>
        <dbReference type="ARBA" id="ARBA00023306"/>
    </source>
</evidence>
<dbReference type="Gene3D" id="3.30.43.10">
    <property type="entry name" value="Uridine Diphospho-n-acetylenolpyruvylglucosamine Reductase, domain 2"/>
    <property type="match status" value="1"/>
</dbReference>
<dbReference type="Gene3D" id="3.30.465.10">
    <property type="match status" value="1"/>
</dbReference>
<dbReference type="GO" id="GO:0008360">
    <property type="term" value="P:regulation of cell shape"/>
    <property type="evidence" value="ECO:0007669"/>
    <property type="project" value="UniProtKB-KW"/>
</dbReference>
<dbReference type="InterPro" id="IPR036318">
    <property type="entry name" value="FAD-bd_PCMH-like_sf"/>
</dbReference>
<dbReference type="EMBL" id="CP014223">
    <property type="protein sequence ID" value="AMJ41127.1"/>
    <property type="molecule type" value="Genomic_DNA"/>
</dbReference>
<dbReference type="HAMAP" id="MF_00037">
    <property type="entry name" value="MurB"/>
    <property type="match status" value="1"/>
</dbReference>
<keyword evidence="7 16" id="KW-0285">Flavoprotein</keyword>
<dbReference type="PANTHER" id="PTHR21071:SF4">
    <property type="entry name" value="UDP-N-ACETYLENOLPYRUVOYLGLUCOSAMINE REDUCTASE"/>
    <property type="match status" value="1"/>
</dbReference>
<evidence type="ECO:0000256" key="7">
    <source>
        <dbReference type="ARBA" id="ARBA00022630"/>
    </source>
</evidence>
<reference evidence="22" key="4">
    <citation type="submission" date="2016-11" db="EMBL/GenBank/DDBJ databases">
        <authorList>
            <person name="Jaros S."/>
            <person name="Januszkiewicz K."/>
            <person name="Wedrychowicz H."/>
        </authorList>
    </citation>
    <scope>NUCLEOTIDE SEQUENCE [LARGE SCALE GENOMIC DNA]</scope>
    <source>
        <strain evidence="22">DSM 1682</strain>
    </source>
</reference>
<dbReference type="InterPro" id="IPR011601">
    <property type="entry name" value="MurB_C"/>
</dbReference>
<dbReference type="OrthoDB" id="9804753at2"/>
<dbReference type="Proteomes" id="UP000184204">
    <property type="component" value="Unassembled WGS sequence"/>
</dbReference>
<evidence type="ECO:0000313" key="21">
    <source>
        <dbReference type="Proteomes" id="UP000068026"/>
    </source>
</evidence>